<evidence type="ECO:0000256" key="2">
    <source>
        <dbReference type="ARBA" id="ARBA00023128"/>
    </source>
</evidence>
<dbReference type="Gene3D" id="3.60.10.10">
    <property type="entry name" value="Endonuclease/exonuclease/phosphatase"/>
    <property type="match status" value="1"/>
</dbReference>
<feature type="region of interest" description="Disordered" evidence="3">
    <location>
        <begin position="177"/>
        <end position="211"/>
    </location>
</feature>
<dbReference type="Proteomes" id="UP000037904">
    <property type="component" value="Unassembled WGS sequence"/>
</dbReference>
<feature type="region of interest" description="Disordered" evidence="3">
    <location>
        <begin position="458"/>
        <end position="514"/>
    </location>
</feature>
<dbReference type="AlphaFoldDB" id="A0A0N0DHU3"/>
<feature type="compositionally biased region" description="Low complexity" evidence="3">
    <location>
        <begin position="482"/>
        <end position="495"/>
    </location>
</feature>
<proteinExistence type="predicted"/>
<name>A0A0N0DHU3_FUSLA</name>
<keyword evidence="2" id="KW-0496">Mitochondrion</keyword>
<comment type="caution">
    <text evidence="5">The sequence shown here is derived from an EMBL/GenBank/DDBJ whole genome shotgun (WGS) entry which is preliminary data.</text>
</comment>
<dbReference type="OrthoDB" id="3261222at2759"/>
<dbReference type="PROSITE" id="PS50878">
    <property type="entry name" value="RT_POL"/>
    <property type="match status" value="1"/>
</dbReference>
<evidence type="ECO:0000313" key="5">
    <source>
        <dbReference type="EMBL" id="KPA46037.1"/>
    </source>
</evidence>
<dbReference type="GO" id="GO:0003824">
    <property type="term" value="F:catalytic activity"/>
    <property type="evidence" value="ECO:0007669"/>
    <property type="project" value="InterPro"/>
</dbReference>
<sequence length="1012" mass="114176">MQLPQYLSYLIFIFCSFGFDWYLDRFRAHHCVPVLSSSELIVPFPATFPLNQPPRLPTSSRYSYSPTTSNCLSLSTASLLEPRAMNRIQRSRPSAKARCELEQEEKEAKLAESKTLIIDQANFKGSSDREKKFLNFNTKTPGWFPPHIIVGCDASPQTAWKSPGEYHLEIRASRTLVETDNPYDPNRLQGNPPKLRGRKSNNPPVEIPPAEPPPLGMSRVFFLVRKSIPRESWNVEWYNDVNSGMAATLHMATEMGDIHVHSIYNPNQPGQTINIPEMIDKTTVSGADIVMGDFNLHHPSWSGPLFRGDPTKVLLPARQLHDGMANADMKLQTIPGTGTFVSGQGKDAIRSCIDLTFVSPSLQNCVKSCQVYERSPWPQSDHCPIRTTLEIKPFQDRTLRYLFHGADEKLFNDVLAADLPPLDKVKGIELNERGVESLTNEIIKCLQNAVDTAVPTLLVNRPPSTNPMDPKTRQFLDGDGIPSSQAEPESPPANSRTQRRRHQRATKNNPRRDFIHELGESLFGTWKAAKIGKRRSQPRSVQNMPALLDGSGACHASEEEKQQHLLEALWKGMNEDEIKNMTTVPFPTIDPEHTVFEMDMTLDEKETRRLINEVRRRKAPGLDMIPGEALKLARDTLVPYLTILFNACIKLGYFPACFKTALVCIIPKPDKASYASAKSWRPIALLCSLGKLFEKFLANCLKKVTIDNFLLPTSQYGAPGRSTTECIKTLLQTIHRTWSRKKTRLLRKQWLKVTKMGLDIASAFDRINRALILQALADKGLPEPFLRMIQSFLSDRYTILKLPQSTSASTRVNIGIPQGSPLSPLLFLFFVAPFLEQLKKDAVLGVKLIPFSYVDDTYVVVLSQSYGDNCFALEQVHNTIMRWANETGTEFSPQKYSNTHFKNPRDKSPDCQLLPNIAGVAGNLACFKDQKVKVLGVTLDPQLGFKAHIDDIENKVDKKLRHLRFIARRKTGLTLQGAKEFYKGSILPISTYAYEAWFLFSLKQRLLYSLKQ</sequence>
<dbReference type="SUPFAM" id="SSF56219">
    <property type="entry name" value="DNase I-like"/>
    <property type="match status" value="1"/>
</dbReference>
<evidence type="ECO:0000256" key="1">
    <source>
        <dbReference type="ARBA" id="ARBA00004173"/>
    </source>
</evidence>
<gene>
    <name evidence="5" type="ORF">FLAG1_01128</name>
</gene>
<dbReference type="InterPro" id="IPR000477">
    <property type="entry name" value="RT_dom"/>
</dbReference>
<comment type="subcellular location">
    <subcellularLocation>
        <location evidence="1">Mitochondrion</location>
    </subcellularLocation>
</comment>
<dbReference type="InterPro" id="IPR036691">
    <property type="entry name" value="Endo/exonu/phosph_ase_sf"/>
</dbReference>
<evidence type="ECO:0000259" key="4">
    <source>
        <dbReference type="PROSITE" id="PS50878"/>
    </source>
</evidence>
<protein>
    <recommendedName>
        <fullName evidence="4">Reverse transcriptase domain-containing protein</fullName>
    </recommendedName>
</protein>
<dbReference type="PANTHER" id="PTHR33481">
    <property type="entry name" value="REVERSE TRANSCRIPTASE"/>
    <property type="match status" value="1"/>
</dbReference>
<dbReference type="GO" id="GO:0005739">
    <property type="term" value="C:mitochondrion"/>
    <property type="evidence" value="ECO:0007669"/>
    <property type="project" value="UniProtKB-SubCell"/>
</dbReference>
<accession>A0A0N0DHU3</accession>
<keyword evidence="6" id="KW-1185">Reference proteome</keyword>
<dbReference type="EMBL" id="JXCE01000008">
    <property type="protein sequence ID" value="KPA46037.1"/>
    <property type="molecule type" value="Genomic_DNA"/>
</dbReference>
<feature type="domain" description="Reverse transcriptase" evidence="4">
    <location>
        <begin position="647"/>
        <end position="939"/>
    </location>
</feature>
<reference evidence="5 6" key="1">
    <citation type="submission" date="2015-04" db="EMBL/GenBank/DDBJ databases">
        <title>The draft genome sequence of Fusarium langsethiae, a T-2/HT-2 mycotoxin producer.</title>
        <authorList>
            <person name="Lysoe E."/>
            <person name="Divon H.H."/>
            <person name="Terzi V."/>
            <person name="Orru L."/>
            <person name="Lamontanara A."/>
            <person name="Kolseth A.-K."/>
            <person name="Frandsen R.J."/>
            <person name="Nielsen K."/>
            <person name="Thrane U."/>
        </authorList>
    </citation>
    <scope>NUCLEOTIDE SEQUENCE [LARGE SCALE GENOMIC DNA]</scope>
    <source>
        <strain evidence="5 6">Fl201059</strain>
    </source>
</reference>
<organism evidence="5 6">
    <name type="scientific">Fusarium langsethiae</name>
    <dbReference type="NCBI Taxonomy" id="179993"/>
    <lineage>
        <taxon>Eukaryota</taxon>
        <taxon>Fungi</taxon>
        <taxon>Dikarya</taxon>
        <taxon>Ascomycota</taxon>
        <taxon>Pezizomycotina</taxon>
        <taxon>Sordariomycetes</taxon>
        <taxon>Hypocreomycetidae</taxon>
        <taxon>Hypocreales</taxon>
        <taxon>Nectriaceae</taxon>
        <taxon>Fusarium</taxon>
    </lineage>
</organism>
<evidence type="ECO:0000313" key="6">
    <source>
        <dbReference type="Proteomes" id="UP000037904"/>
    </source>
</evidence>
<dbReference type="InterPro" id="IPR043502">
    <property type="entry name" value="DNA/RNA_pol_sf"/>
</dbReference>
<dbReference type="CDD" id="cd01650">
    <property type="entry name" value="RT_nLTR_like"/>
    <property type="match status" value="1"/>
</dbReference>
<dbReference type="Pfam" id="PF00078">
    <property type="entry name" value="RVT_1"/>
    <property type="match status" value="1"/>
</dbReference>
<dbReference type="Pfam" id="PF14529">
    <property type="entry name" value="Exo_endo_phos_2"/>
    <property type="match status" value="1"/>
</dbReference>
<dbReference type="PANTHER" id="PTHR33481:SF1">
    <property type="entry name" value="ENDONUCLEASE_EXONUCLEASE_PHOSPHATASE DOMAIN-CONTAINING PROTEIN-RELATED"/>
    <property type="match status" value="1"/>
</dbReference>
<evidence type="ECO:0000256" key="3">
    <source>
        <dbReference type="SAM" id="MobiDB-lite"/>
    </source>
</evidence>
<dbReference type="SUPFAM" id="SSF56672">
    <property type="entry name" value="DNA/RNA polymerases"/>
    <property type="match status" value="1"/>
</dbReference>
<dbReference type="InterPro" id="IPR005135">
    <property type="entry name" value="Endo/exonuclease/phosphatase"/>
</dbReference>